<evidence type="ECO:0000256" key="7">
    <source>
        <dbReference type="SAM" id="Phobius"/>
    </source>
</evidence>
<dbReference type="EMBL" id="AP014685">
    <property type="protein sequence ID" value="BAR62374.1"/>
    <property type="molecule type" value="Genomic_DNA"/>
</dbReference>
<feature type="transmembrane region" description="Helical" evidence="7">
    <location>
        <begin position="175"/>
        <end position="198"/>
    </location>
</feature>
<dbReference type="Gene3D" id="1.20.144.10">
    <property type="entry name" value="Phosphatidic acid phosphatase type 2/haloperoxidase"/>
    <property type="match status" value="1"/>
</dbReference>
<feature type="transmembrane region" description="Helical" evidence="7">
    <location>
        <begin position="96"/>
        <end position="118"/>
    </location>
</feature>
<proteinExistence type="predicted"/>
<keyword evidence="2" id="KW-1003">Cell membrane</keyword>
<name>A0A0E4FYH3_9BRAD</name>
<keyword evidence="5 7" id="KW-1133">Transmembrane helix</keyword>
<dbReference type="AlphaFoldDB" id="A0A0E4FYH3"/>
<gene>
    <name evidence="9" type="ORF">NK6_9234</name>
</gene>
<feature type="transmembrane region" description="Helical" evidence="7">
    <location>
        <begin position="227"/>
        <end position="245"/>
    </location>
</feature>
<feature type="transmembrane region" description="Helical" evidence="7">
    <location>
        <begin position="130"/>
        <end position="151"/>
    </location>
</feature>
<dbReference type="SMART" id="SM00014">
    <property type="entry name" value="acidPPc"/>
    <property type="match status" value="1"/>
</dbReference>
<evidence type="ECO:0000256" key="3">
    <source>
        <dbReference type="ARBA" id="ARBA00022692"/>
    </source>
</evidence>
<dbReference type="RefSeq" id="WP_060912275.1">
    <property type="nucleotide sequence ID" value="NZ_JAFCKD010000009.1"/>
</dbReference>
<keyword evidence="6 7" id="KW-0472">Membrane</keyword>
<dbReference type="Proteomes" id="UP000063308">
    <property type="component" value="Chromosome"/>
</dbReference>
<evidence type="ECO:0000259" key="8">
    <source>
        <dbReference type="SMART" id="SM00014"/>
    </source>
</evidence>
<evidence type="ECO:0000256" key="2">
    <source>
        <dbReference type="ARBA" id="ARBA00022475"/>
    </source>
</evidence>
<dbReference type="PANTHER" id="PTHR14969:SF62">
    <property type="entry name" value="DECAPRENYLPHOSPHORYL-5-PHOSPHORIBOSE PHOSPHATASE RV3807C-RELATED"/>
    <property type="match status" value="1"/>
</dbReference>
<dbReference type="GO" id="GO:0016787">
    <property type="term" value="F:hydrolase activity"/>
    <property type="evidence" value="ECO:0007669"/>
    <property type="project" value="UniProtKB-KW"/>
</dbReference>
<feature type="transmembrane region" description="Helical" evidence="7">
    <location>
        <begin position="49"/>
        <end position="66"/>
    </location>
</feature>
<keyword evidence="3 7" id="KW-0812">Transmembrane</keyword>
<organism evidence="9 10">
    <name type="scientific">Bradyrhizobium diazoefficiens</name>
    <dbReference type="NCBI Taxonomy" id="1355477"/>
    <lineage>
        <taxon>Bacteria</taxon>
        <taxon>Pseudomonadati</taxon>
        <taxon>Pseudomonadota</taxon>
        <taxon>Alphaproteobacteria</taxon>
        <taxon>Hyphomicrobiales</taxon>
        <taxon>Nitrobacteraceae</taxon>
        <taxon>Bradyrhizobium</taxon>
    </lineage>
</organism>
<feature type="transmembrane region" description="Helical" evidence="7">
    <location>
        <begin position="203"/>
        <end position="221"/>
    </location>
</feature>
<dbReference type="InterPro" id="IPR000326">
    <property type="entry name" value="PAP2/HPO"/>
</dbReference>
<dbReference type="SUPFAM" id="SSF48317">
    <property type="entry name" value="Acid phosphatase/Vanadium-dependent haloperoxidase"/>
    <property type="match status" value="1"/>
</dbReference>
<evidence type="ECO:0000313" key="10">
    <source>
        <dbReference type="Proteomes" id="UP000063308"/>
    </source>
</evidence>
<accession>A0A0E4FYH3</accession>
<evidence type="ECO:0000256" key="5">
    <source>
        <dbReference type="ARBA" id="ARBA00022989"/>
    </source>
</evidence>
<dbReference type="InterPro" id="IPR036938">
    <property type="entry name" value="PAP2/HPO_sf"/>
</dbReference>
<reference evidence="9 10" key="1">
    <citation type="submission" date="2014-11" db="EMBL/GenBank/DDBJ databases">
        <title>Symbiosis island explosion on the genome of extra-slow-growing strains of soybean bradyrhizobia with massive insertion sequences.</title>
        <authorList>
            <person name="Iida T."/>
            <person name="Minamisawa K."/>
        </authorList>
    </citation>
    <scope>NUCLEOTIDE SEQUENCE [LARGE SCALE GENOMIC DNA]</scope>
    <source>
        <strain evidence="9 10">NK6</strain>
    </source>
</reference>
<evidence type="ECO:0000256" key="1">
    <source>
        <dbReference type="ARBA" id="ARBA00004651"/>
    </source>
</evidence>
<dbReference type="Pfam" id="PF01569">
    <property type="entry name" value="PAP2"/>
    <property type="match status" value="1"/>
</dbReference>
<feature type="domain" description="Phosphatidic acid phosphatase type 2/haloperoxidase" evidence="8">
    <location>
        <begin position="131"/>
        <end position="242"/>
    </location>
</feature>
<comment type="subcellular location">
    <subcellularLocation>
        <location evidence="1">Cell membrane</location>
        <topology evidence="1">Multi-pass membrane protein</topology>
    </subcellularLocation>
</comment>
<evidence type="ECO:0000256" key="6">
    <source>
        <dbReference type="ARBA" id="ARBA00023136"/>
    </source>
</evidence>
<dbReference type="GO" id="GO:0005886">
    <property type="term" value="C:plasma membrane"/>
    <property type="evidence" value="ECO:0007669"/>
    <property type="project" value="UniProtKB-SubCell"/>
</dbReference>
<sequence length="281" mass="29855">MPASTNIAPRPSYPAQFLTVTGRALAQLVRSPSHSRRAEAARKLARHSLWLSAAGAALVIALMLAFDLTEIQLMPARGTPGLWPIRILTDFGKDEYVLSALAVALVAVALVAAGLYGTRRALLLGLGTRLQFLFLSVAFSVLIAEILKYLIGRGRPFVGGKADPFNFIPFEGSGAYASLPSGHAVTAFALAFAVSALWPRLRVFMFTYAIVILLTRLVLLAHHPSDVVAGGLIGMVGAMAVRYWFAARRLGFAIRADGSILAIPGPVGGRLKRVARGASAP</sequence>
<evidence type="ECO:0000256" key="4">
    <source>
        <dbReference type="ARBA" id="ARBA00022801"/>
    </source>
</evidence>
<dbReference type="PANTHER" id="PTHR14969">
    <property type="entry name" value="SPHINGOSINE-1-PHOSPHATE PHOSPHOHYDROLASE"/>
    <property type="match status" value="1"/>
</dbReference>
<evidence type="ECO:0000313" key="9">
    <source>
        <dbReference type="EMBL" id="BAR62374.1"/>
    </source>
</evidence>
<keyword evidence="4" id="KW-0378">Hydrolase</keyword>
<protein>
    <recommendedName>
        <fullName evidence="8">Phosphatidic acid phosphatase type 2/haloperoxidase domain-containing protein</fullName>
    </recommendedName>
</protein>